<comment type="caution">
    <text evidence="10">The sequence shown here is derived from an EMBL/GenBank/DDBJ whole genome shotgun (WGS) entry which is preliminary data.</text>
</comment>
<dbReference type="RefSeq" id="WP_322134037.1">
    <property type="nucleotide sequence ID" value="NZ_CP085036.1"/>
</dbReference>
<evidence type="ECO:0000256" key="4">
    <source>
        <dbReference type="ARBA" id="ARBA00022679"/>
    </source>
</evidence>
<keyword evidence="3 10" id="KW-0328">Glycosyltransferase</keyword>
<evidence type="ECO:0000259" key="9">
    <source>
        <dbReference type="Pfam" id="PF00535"/>
    </source>
</evidence>
<feature type="domain" description="Glycosyltransferase 2-like" evidence="9">
    <location>
        <begin position="6"/>
        <end position="169"/>
    </location>
</feature>
<evidence type="ECO:0000256" key="8">
    <source>
        <dbReference type="SAM" id="Phobius"/>
    </source>
</evidence>
<protein>
    <submittedName>
        <fullName evidence="10">Glycosyltransferase involved in cell wall biosynthesis</fullName>
        <ecNumber evidence="10">2.4.-.-</ecNumber>
    </submittedName>
</protein>
<evidence type="ECO:0000256" key="3">
    <source>
        <dbReference type="ARBA" id="ARBA00022676"/>
    </source>
</evidence>
<keyword evidence="11" id="KW-1185">Reference proteome</keyword>
<comment type="similarity">
    <text evidence="2">Belongs to the glycosyltransferase 2 family.</text>
</comment>
<dbReference type="GO" id="GO:0016757">
    <property type="term" value="F:glycosyltransferase activity"/>
    <property type="evidence" value="ECO:0007669"/>
    <property type="project" value="UniProtKB-KW"/>
</dbReference>
<dbReference type="InterPro" id="IPR001173">
    <property type="entry name" value="Glyco_trans_2-like"/>
</dbReference>
<dbReference type="SUPFAM" id="SSF53448">
    <property type="entry name" value="Nucleotide-diphospho-sugar transferases"/>
    <property type="match status" value="1"/>
</dbReference>
<dbReference type="Proteomes" id="UP001160142">
    <property type="component" value="Unassembled WGS sequence"/>
</dbReference>
<organism evidence="10 11">
    <name type="scientific">Antiquaquibacter oligotrophicus</name>
    <dbReference type="NCBI Taxonomy" id="2880260"/>
    <lineage>
        <taxon>Bacteria</taxon>
        <taxon>Bacillati</taxon>
        <taxon>Actinomycetota</taxon>
        <taxon>Actinomycetes</taxon>
        <taxon>Micrococcales</taxon>
        <taxon>Microbacteriaceae</taxon>
        <taxon>Antiquaquibacter</taxon>
    </lineage>
</organism>
<evidence type="ECO:0000313" key="11">
    <source>
        <dbReference type="Proteomes" id="UP001160142"/>
    </source>
</evidence>
<dbReference type="Gene3D" id="3.90.550.10">
    <property type="entry name" value="Spore Coat Polysaccharide Biosynthesis Protein SpsA, Chain A"/>
    <property type="match status" value="1"/>
</dbReference>
<dbReference type="PANTHER" id="PTHR48090">
    <property type="entry name" value="UNDECAPRENYL-PHOSPHATE 4-DEOXY-4-FORMAMIDO-L-ARABINOSE TRANSFERASE-RELATED"/>
    <property type="match status" value="1"/>
</dbReference>
<dbReference type="InterPro" id="IPR029044">
    <property type="entry name" value="Nucleotide-diphossugar_trans"/>
</dbReference>
<dbReference type="EMBL" id="JARXVQ010000001">
    <property type="protein sequence ID" value="MDH6181731.1"/>
    <property type="molecule type" value="Genomic_DNA"/>
</dbReference>
<dbReference type="CDD" id="cd04187">
    <property type="entry name" value="DPM1_like_bac"/>
    <property type="match status" value="1"/>
</dbReference>
<comment type="subcellular location">
    <subcellularLocation>
        <location evidence="1">Membrane</location>
        <topology evidence="1">Multi-pass membrane protein</topology>
    </subcellularLocation>
</comment>
<name>A0ABT6KNZ7_9MICO</name>
<dbReference type="InterPro" id="IPR050256">
    <property type="entry name" value="Glycosyltransferase_2"/>
</dbReference>
<evidence type="ECO:0000256" key="2">
    <source>
        <dbReference type="ARBA" id="ARBA00006739"/>
    </source>
</evidence>
<keyword evidence="4 10" id="KW-0808">Transferase</keyword>
<evidence type="ECO:0000256" key="6">
    <source>
        <dbReference type="ARBA" id="ARBA00022989"/>
    </source>
</evidence>
<evidence type="ECO:0000256" key="5">
    <source>
        <dbReference type="ARBA" id="ARBA00022692"/>
    </source>
</evidence>
<gene>
    <name evidence="10" type="ORF">M2152_001913</name>
</gene>
<feature type="transmembrane region" description="Helical" evidence="8">
    <location>
        <begin position="264"/>
        <end position="289"/>
    </location>
</feature>
<sequence length="317" mass="35883">MKTISYIFPIYNEAKNIPLLYETVSAVTQPLRDRYNLQFVFVNDGSRDESIDMLRGIQATDPSVVVVDFARNYGHQIAVTAGIDYADGDAIIIMDSDLQDPPRVSLELIEKWEEGFDVVYAVRASRKDSFFKRTTAHAFYWLLHTVADIDIPRNTGDFRLIDRRVAEELKRYTERNRFLRGMVSNIGFKQTGVLFDRDERNAGETGYPFKKMWSFALDGFFSFSSAPLKAISRLGYGMAVLSLLGALYAFTVRVFFPETVIEGWTFIVISVFLVGGIQLIMLGVLGGYIGRIYTEVQNRPLYSVQSVYASAGRRANG</sequence>
<keyword evidence="6 8" id="KW-1133">Transmembrane helix</keyword>
<evidence type="ECO:0000313" key="10">
    <source>
        <dbReference type="EMBL" id="MDH6181731.1"/>
    </source>
</evidence>
<proteinExistence type="inferred from homology"/>
<evidence type="ECO:0000256" key="7">
    <source>
        <dbReference type="ARBA" id="ARBA00023136"/>
    </source>
</evidence>
<keyword evidence="7 8" id="KW-0472">Membrane</keyword>
<keyword evidence="5 8" id="KW-0812">Transmembrane</keyword>
<feature type="transmembrane region" description="Helical" evidence="8">
    <location>
        <begin position="234"/>
        <end position="252"/>
    </location>
</feature>
<dbReference type="EC" id="2.4.-.-" evidence="10"/>
<dbReference type="Pfam" id="PF00535">
    <property type="entry name" value="Glycos_transf_2"/>
    <property type="match status" value="1"/>
</dbReference>
<accession>A0ABT6KNZ7</accession>
<evidence type="ECO:0000256" key="1">
    <source>
        <dbReference type="ARBA" id="ARBA00004141"/>
    </source>
</evidence>
<reference evidence="10 11" key="1">
    <citation type="submission" date="2023-04" db="EMBL/GenBank/DDBJ databases">
        <title>Genome Encyclopedia of Bacteria and Archaea VI: Functional Genomics of Type Strains.</title>
        <authorList>
            <person name="Whitman W."/>
        </authorList>
    </citation>
    <scope>NUCLEOTIDE SEQUENCE [LARGE SCALE GENOMIC DNA]</scope>
    <source>
        <strain evidence="10 11">SG_E_30_P1</strain>
    </source>
</reference>
<dbReference type="PANTHER" id="PTHR48090:SF1">
    <property type="entry name" value="PROPHAGE BACTOPRENOL GLUCOSYL TRANSFERASE HOMOLOG"/>
    <property type="match status" value="1"/>
</dbReference>